<name>A0A5E7QIW6_PSEFL</name>
<accession>A0A5E7QIW6</accession>
<organism evidence="1 2">
    <name type="scientific">Pseudomonas fluorescens</name>
    <dbReference type="NCBI Taxonomy" id="294"/>
    <lineage>
        <taxon>Bacteria</taxon>
        <taxon>Pseudomonadati</taxon>
        <taxon>Pseudomonadota</taxon>
        <taxon>Gammaproteobacteria</taxon>
        <taxon>Pseudomonadales</taxon>
        <taxon>Pseudomonadaceae</taxon>
        <taxon>Pseudomonas</taxon>
    </lineage>
</organism>
<gene>
    <name evidence="1" type="ORF">PS870_06539</name>
</gene>
<reference evidence="1 2" key="1">
    <citation type="submission" date="2019-09" db="EMBL/GenBank/DDBJ databases">
        <authorList>
            <person name="Chandra G."/>
            <person name="Truman W A."/>
        </authorList>
    </citation>
    <scope>NUCLEOTIDE SEQUENCE [LARGE SCALE GENOMIC DNA]</scope>
    <source>
        <strain evidence="1">PS870</strain>
    </source>
</reference>
<evidence type="ECO:0000313" key="1">
    <source>
        <dbReference type="EMBL" id="VVP62176.1"/>
    </source>
</evidence>
<protein>
    <submittedName>
        <fullName evidence="1">Uncharacterized protein</fullName>
    </submittedName>
</protein>
<dbReference type="AlphaFoldDB" id="A0A5E7QIW6"/>
<dbReference type="Proteomes" id="UP000349468">
    <property type="component" value="Unassembled WGS sequence"/>
</dbReference>
<evidence type="ECO:0000313" key="2">
    <source>
        <dbReference type="Proteomes" id="UP000349468"/>
    </source>
</evidence>
<sequence length="283" mass="30285">MKLDLNPAILITKDFLADRPGDTGGLTHQHRLTRDQRWTVEHVPGNRTEAVAVALGKAIFGVNLAGDRLFQRLGLFPLVMDTAQQPQGVARLTRVFGQGEEVAAAQGRLVTLALGHLVVGAMALQGLSGELFAVFFILDRRRVAVVLQRRPELGSELTFQQQAGAVEVVSPTGRRAGPRAEPLGELTDDWMIRGHTAALLIGRGLQRGEVGLIVGEHQPVAVLAVLVVPGNPVLTAQSLDQFKIGFPVLSAIFTLGTGADLKGKGIRLNAVALEHLSDDVRHG</sequence>
<proteinExistence type="predicted"/>
<dbReference type="EMBL" id="CABVIK010000059">
    <property type="protein sequence ID" value="VVP62176.1"/>
    <property type="molecule type" value="Genomic_DNA"/>
</dbReference>